<dbReference type="NCBIfam" id="TIGR00525">
    <property type="entry name" value="folB"/>
    <property type="match status" value="1"/>
</dbReference>
<reference evidence="12" key="1">
    <citation type="journal article" date="2019" name="Nat. Commun.">
        <title>Expansion of phycobilisome linker gene families in mesophilic red algae.</title>
        <authorList>
            <person name="Lee J."/>
            <person name="Kim D."/>
            <person name="Bhattacharya D."/>
            <person name="Yoon H.S."/>
        </authorList>
    </citation>
    <scope>NUCLEOTIDE SEQUENCE [LARGE SCALE GENOMIC DNA]</scope>
    <source>
        <strain evidence="12">CCMP 1328</strain>
    </source>
</reference>
<evidence type="ECO:0000313" key="11">
    <source>
        <dbReference type="EMBL" id="KAA8500057.1"/>
    </source>
</evidence>
<protein>
    <recommendedName>
        <fullName evidence="4">dihydroneopterin aldolase</fullName>
        <ecNumber evidence="4">4.1.2.25</ecNumber>
    </recommendedName>
    <alternativeName>
        <fullName evidence="7">7,8-dihydroneopterin aldolase</fullName>
    </alternativeName>
</protein>
<comment type="subunit">
    <text evidence="9">Homooctamer. Forms a hollow cylinder assembled from two ring-shaped tetramers.</text>
</comment>
<dbReference type="SMART" id="SM00905">
    <property type="entry name" value="FolB"/>
    <property type="match status" value="1"/>
</dbReference>
<proteinExistence type="inferred from homology"/>
<evidence type="ECO:0000256" key="6">
    <source>
        <dbReference type="ARBA" id="ARBA00023239"/>
    </source>
</evidence>
<evidence type="ECO:0000256" key="5">
    <source>
        <dbReference type="ARBA" id="ARBA00022909"/>
    </source>
</evidence>
<evidence type="ECO:0000256" key="4">
    <source>
        <dbReference type="ARBA" id="ARBA00013043"/>
    </source>
</evidence>
<feature type="domain" description="Dihydroneopterin aldolase/epimerase" evidence="10">
    <location>
        <begin position="37"/>
        <end position="150"/>
    </location>
</feature>
<evidence type="ECO:0000256" key="8">
    <source>
        <dbReference type="ARBA" id="ARBA00055579"/>
    </source>
</evidence>
<accession>A0A5J4ZBN3</accession>
<dbReference type="Proteomes" id="UP000324585">
    <property type="component" value="Unassembled WGS sequence"/>
</dbReference>
<evidence type="ECO:0000256" key="3">
    <source>
        <dbReference type="ARBA" id="ARBA00005708"/>
    </source>
</evidence>
<comment type="caution">
    <text evidence="11">The sequence shown here is derived from an EMBL/GenBank/DDBJ whole genome shotgun (WGS) entry which is preliminary data.</text>
</comment>
<comment type="similarity">
    <text evidence="3">Belongs to the DHNA family.</text>
</comment>
<dbReference type="InterPro" id="IPR006156">
    <property type="entry name" value="Dihydroneopterin_aldolase"/>
</dbReference>
<dbReference type="AlphaFoldDB" id="A0A5J4ZBN3"/>
<name>A0A5J4ZBN3_PORPP</name>
<dbReference type="InterPro" id="IPR006157">
    <property type="entry name" value="FolB_dom"/>
</dbReference>
<dbReference type="CDD" id="cd00534">
    <property type="entry name" value="DHNA_DHNTPE"/>
    <property type="match status" value="1"/>
</dbReference>
<keyword evidence="6" id="KW-0456">Lyase</keyword>
<dbReference type="PANTHER" id="PTHR42844">
    <property type="entry name" value="DIHYDRONEOPTERIN ALDOLASE 1-RELATED"/>
    <property type="match status" value="1"/>
</dbReference>
<comment type="catalytic activity">
    <reaction evidence="1">
        <text>7,8-dihydroneopterin = 6-hydroxymethyl-7,8-dihydropterin + glycolaldehyde</text>
        <dbReference type="Rhea" id="RHEA:10540"/>
        <dbReference type="ChEBI" id="CHEBI:17001"/>
        <dbReference type="ChEBI" id="CHEBI:17071"/>
        <dbReference type="ChEBI" id="CHEBI:44841"/>
        <dbReference type="EC" id="4.1.2.25"/>
    </reaction>
</comment>
<evidence type="ECO:0000256" key="2">
    <source>
        <dbReference type="ARBA" id="ARBA00005013"/>
    </source>
</evidence>
<comment type="function">
    <text evidence="8">Catalyzes the conversion of 7,8-dihydroneopterin into 6-hydroxymethyl-7,8-dihydropterin, a biosynthetic precursor of the vitamin tetrahydrofolate. Can use L-threo-dihydroneopterin and D-erythro-dihydroneopterin as substrates for the formation of 6-hydroxymethyldihydropterin, but it can also catalyze the epimerization of carbon 2' of dihydroneopterin and dihydromonapterin.</text>
</comment>
<dbReference type="SUPFAM" id="SSF55620">
    <property type="entry name" value="Tetrahydrobiopterin biosynthesis enzymes-like"/>
    <property type="match status" value="1"/>
</dbReference>
<dbReference type="Gene3D" id="3.30.1130.10">
    <property type="match status" value="1"/>
</dbReference>
<evidence type="ECO:0000256" key="7">
    <source>
        <dbReference type="ARBA" id="ARBA00032903"/>
    </source>
</evidence>
<dbReference type="FunFam" id="3.30.1130.10:FF:000003">
    <property type="entry name" value="7,8-dihydroneopterin aldolase"/>
    <property type="match status" value="1"/>
</dbReference>
<dbReference type="EC" id="4.1.2.25" evidence="4"/>
<dbReference type="InterPro" id="IPR043133">
    <property type="entry name" value="GTP-CH-I_C/QueF"/>
</dbReference>
<organism evidence="11 12">
    <name type="scientific">Porphyridium purpureum</name>
    <name type="common">Red alga</name>
    <name type="synonym">Porphyridium cruentum</name>
    <dbReference type="NCBI Taxonomy" id="35688"/>
    <lineage>
        <taxon>Eukaryota</taxon>
        <taxon>Rhodophyta</taxon>
        <taxon>Bangiophyceae</taxon>
        <taxon>Porphyridiales</taxon>
        <taxon>Porphyridiaceae</taxon>
        <taxon>Porphyridium</taxon>
    </lineage>
</organism>
<comment type="pathway">
    <text evidence="2">Cofactor biosynthesis; tetrahydrofolate biosynthesis; 2-amino-4-hydroxy-6-hydroxymethyl-7,8-dihydropteridine diphosphate from 7,8-dihydroneopterin triphosphate: step 3/4.</text>
</comment>
<dbReference type="GO" id="GO:0046656">
    <property type="term" value="P:folic acid biosynthetic process"/>
    <property type="evidence" value="ECO:0007669"/>
    <property type="project" value="UniProtKB-KW"/>
</dbReference>
<gene>
    <name evidence="11" type="ORF">FVE85_7642</name>
</gene>
<evidence type="ECO:0000313" key="12">
    <source>
        <dbReference type="Proteomes" id="UP000324585"/>
    </source>
</evidence>
<dbReference type="OrthoDB" id="1863886at2759"/>
<dbReference type="NCBIfam" id="TIGR00526">
    <property type="entry name" value="folB_dom"/>
    <property type="match status" value="1"/>
</dbReference>
<evidence type="ECO:0000256" key="1">
    <source>
        <dbReference type="ARBA" id="ARBA00001353"/>
    </source>
</evidence>
<dbReference type="OMA" id="GHYKSVA"/>
<dbReference type="GO" id="GO:0004150">
    <property type="term" value="F:dihydroneopterin aldolase activity"/>
    <property type="evidence" value="ECO:0007669"/>
    <property type="project" value="UniProtKB-EC"/>
</dbReference>
<dbReference type="Pfam" id="PF02152">
    <property type="entry name" value="FolB"/>
    <property type="match status" value="1"/>
</dbReference>
<evidence type="ECO:0000256" key="9">
    <source>
        <dbReference type="ARBA" id="ARBA00063311"/>
    </source>
</evidence>
<dbReference type="PANTHER" id="PTHR42844:SF1">
    <property type="entry name" value="DIHYDRONEOPTERIN ALDOLASE 1-RELATED"/>
    <property type="match status" value="1"/>
</dbReference>
<evidence type="ECO:0000259" key="10">
    <source>
        <dbReference type="SMART" id="SM00905"/>
    </source>
</evidence>
<dbReference type="EMBL" id="VRMN01000001">
    <property type="protein sequence ID" value="KAA8500057.1"/>
    <property type="molecule type" value="Genomic_DNA"/>
</dbReference>
<keyword evidence="12" id="KW-1185">Reference proteome</keyword>
<keyword evidence="5" id="KW-0289">Folate biosynthesis</keyword>
<dbReference type="GO" id="GO:0005737">
    <property type="term" value="C:cytoplasm"/>
    <property type="evidence" value="ECO:0007669"/>
    <property type="project" value="TreeGrafter"/>
</dbReference>
<sequence length="153" mass="16837">MQGLVGLRRLCAASARGNVAVRALHVSAMRLTPRDKLILQDMEFYGFHGCIDAEAELGQRFKVSVEMGTNLELAGKSDNPSDTIGYDQVMDEVREVVQGTRRKLVETVAEDIAETLLEKYHRAANVRVKVIKPNAPVAGIHGGLGCEIYRTRS</sequence>